<dbReference type="Proteomes" id="UP000585507">
    <property type="component" value="Unassembled WGS sequence"/>
</dbReference>
<dbReference type="AlphaFoldDB" id="A0A7W8UE04"/>
<accession>A0A7W8UE04</accession>
<protein>
    <submittedName>
        <fullName evidence="1">Uncharacterized protein</fullName>
    </submittedName>
</protein>
<organism evidence="1 2">
    <name type="scientific">Rhizobium giardinii</name>
    <dbReference type="NCBI Taxonomy" id="56731"/>
    <lineage>
        <taxon>Bacteria</taxon>
        <taxon>Pseudomonadati</taxon>
        <taxon>Pseudomonadota</taxon>
        <taxon>Alphaproteobacteria</taxon>
        <taxon>Hyphomicrobiales</taxon>
        <taxon>Rhizobiaceae</taxon>
        <taxon>Rhizobium/Agrobacterium group</taxon>
        <taxon>Rhizobium</taxon>
    </lineage>
</organism>
<reference evidence="1 2" key="1">
    <citation type="submission" date="2020-08" db="EMBL/GenBank/DDBJ databases">
        <title>Genomic Encyclopedia of Type Strains, Phase IV (KMG-V): Genome sequencing to study the core and pangenomes of soil and plant-associated prokaryotes.</title>
        <authorList>
            <person name="Whitman W."/>
        </authorList>
    </citation>
    <scope>NUCLEOTIDE SEQUENCE [LARGE SCALE GENOMIC DNA]</scope>
    <source>
        <strain evidence="1 2">SEMIA 4084</strain>
    </source>
</reference>
<sequence length="105" mass="11945">MDRDTLSFFAQKYVWWKSVEEAIEQPGRVIAQVMNIGDFDDIQAVEMLAGTQWLTNILNEAEIGQFSPRSWSYWHYRLGLADVDKVPTIPGVGILDPCLSIGRLD</sequence>
<keyword evidence="2" id="KW-1185">Reference proteome</keyword>
<gene>
    <name evidence="1" type="ORF">GGD55_004219</name>
</gene>
<comment type="caution">
    <text evidence="1">The sequence shown here is derived from an EMBL/GenBank/DDBJ whole genome shotgun (WGS) entry which is preliminary data.</text>
</comment>
<proteinExistence type="predicted"/>
<evidence type="ECO:0000313" key="1">
    <source>
        <dbReference type="EMBL" id="MBB5537503.1"/>
    </source>
</evidence>
<dbReference type="EMBL" id="JACHBK010000009">
    <property type="protein sequence ID" value="MBB5537503.1"/>
    <property type="molecule type" value="Genomic_DNA"/>
</dbReference>
<evidence type="ECO:0000313" key="2">
    <source>
        <dbReference type="Proteomes" id="UP000585507"/>
    </source>
</evidence>
<name>A0A7W8UE04_9HYPH</name>